<dbReference type="InterPro" id="IPR000504">
    <property type="entry name" value="RRM_dom"/>
</dbReference>
<dbReference type="InterPro" id="IPR051229">
    <property type="entry name" value="ALYREF_mRNA_export"/>
</dbReference>
<dbReference type="SUPFAM" id="SSF54928">
    <property type="entry name" value="RNA-binding domain, RBD"/>
    <property type="match status" value="1"/>
</dbReference>
<reference evidence="5 6" key="1">
    <citation type="submission" date="2017-01" db="EMBL/GenBank/DDBJ databases">
        <authorList>
            <person name="Mah S.A."/>
            <person name="Swanson W.J."/>
            <person name="Moy G.W."/>
            <person name="Vacquier V.D."/>
        </authorList>
    </citation>
    <scope>NUCLEOTIDE SEQUENCE [LARGE SCALE GENOMIC DNA]</scope>
    <source>
        <strain evidence="5 6">GSMNP</strain>
    </source>
</reference>
<dbReference type="GO" id="GO:0006406">
    <property type="term" value="P:mRNA export from nucleus"/>
    <property type="evidence" value="ECO:0007669"/>
    <property type="project" value="TreeGrafter"/>
</dbReference>
<keyword evidence="1 2" id="KW-0694">RNA-binding</keyword>
<feature type="compositionally biased region" description="Basic residues" evidence="3">
    <location>
        <begin position="200"/>
        <end position="209"/>
    </location>
</feature>
<dbReference type="InterPro" id="IPR025715">
    <property type="entry name" value="FoP_C"/>
</dbReference>
<dbReference type="InterPro" id="IPR012677">
    <property type="entry name" value="Nucleotide-bd_a/b_plait_sf"/>
</dbReference>
<feature type="compositionally biased region" description="Basic and acidic residues" evidence="3">
    <location>
        <begin position="7"/>
        <end position="18"/>
    </location>
</feature>
<evidence type="ECO:0000256" key="3">
    <source>
        <dbReference type="SAM" id="MobiDB-lite"/>
    </source>
</evidence>
<evidence type="ECO:0000256" key="1">
    <source>
        <dbReference type="ARBA" id="ARBA00022884"/>
    </source>
</evidence>
<keyword evidence="6" id="KW-1185">Reference proteome</keyword>
<organism evidence="5 6">
    <name type="scientific">Smittium culicis</name>
    <dbReference type="NCBI Taxonomy" id="133412"/>
    <lineage>
        <taxon>Eukaryota</taxon>
        <taxon>Fungi</taxon>
        <taxon>Fungi incertae sedis</taxon>
        <taxon>Zoopagomycota</taxon>
        <taxon>Kickxellomycotina</taxon>
        <taxon>Harpellomycetes</taxon>
        <taxon>Harpellales</taxon>
        <taxon>Legeriomycetaceae</taxon>
        <taxon>Smittium</taxon>
    </lineage>
</organism>
<dbReference type="AlphaFoldDB" id="A0A1R1X934"/>
<dbReference type="GO" id="GO:0005634">
    <property type="term" value="C:nucleus"/>
    <property type="evidence" value="ECO:0007669"/>
    <property type="project" value="TreeGrafter"/>
</dbReference>
<feature type="compositionally biased region" description="Basic and acidic residues" evidence="3">
    <location>
        <begin position="211"/>
        <end position="224"/>
    </location>
</feature>
<dbReference type="Pfam" id="PF00076">
    <property type="entry name" value="RRM_1"/>
    <property type="match status" value="1"/>
</dbReference>
<dbReference type="SMART" id="SM00360">
    <property type="entry name" value="RRM"/>
    <property type="match status" value="1"/>
</dbReference>
<feature type="region of interest" description="Disordered" evidence="3">
    <location>
        <begin position="179"/>
        <end position="247"/>
    </location>
</feature>
<dbReference type="CDD" id="cd12418">
    <property type="entry name" value="RRM_Aly_REF_like"/>
    <property type="match status" value="1"/>
</dbReference>
<dbReference type="PANTHER" id="PTHR19965">
    <property type="entry name" value="RNA AND EXPORT FACTOR BINDING PROTEIN"/>
    <property type="match status" value="1"/>
</dbReference>
<gene>
    <name evidence="5" type="ORF">AYI70_g9903</name>
</gene>
<dbReference type="PROSITE" id="PS50102">
    <property type="entry name" value="RRM"/>
    <property type="match status" value="1"/>
</dbReference>
<evidence type="ECO:0000259" key="4">
    <source>
        <dbReference type="PROSITE" id="PS50102"/>
    </source>
</evidence>
<dbReference type="EMBL" id="LSSN01004668">
    <property type="protein sequence ID" value="OMJ11140.1"/>
    <property type="molecule type" value="Genomic_DNA"/>
</dbReference>
<evidence type="ECO:0000313" key="6">
    <source>
        <dbReference type="Proteomes" id="UP000187283"/>
    </source>
</evidence>
<dbReference type="Proteomes" id="UP000187283">
    <property type="component" value="Unassembled WGS sequence"/>
</dbReference>
<dbReference type="OrthoDB" id="1049195at2759"/>
<name>A0A1R1X934_9FUNG</name>
<feature type="region of interest" description="Disordered" evidence="3">
    <location>
        <begin position="1"/>
        <end position="60"/>
    </location>
</feature>
<sequence length="247" mass="27398">MSAEINKSLDEIIKDESRKRRTGGPSRRRNDGRSSNNGNSPYSRGRSRNGPTSNNFVYPGMMMPNQQMMMQPMAPAMGTPDQKGKVLISNLDFKVTEADLRELFQQVGSVRKATLNFDSRGKSKGNGEVWFSKVSDSYRAVEKYNGVTLDGRPMKIEVVVPSVNPLQMQMPIPVPVPMMMPNMYNRGRSNQNNSRGNRGGNRRNTRGGKRGTSEKRAPASKDDLDAQMDSYMQVEETAPAPAANSTS</sequence>
<dbReference type="SMART" id="SM01218">
    <property type="entry name" value="FoP_duplication"/>
    <property type="match status" value="1"/>
</dbReference>
<dbReference type="Gene3D" id="3.30.70.330">
    <property type="match status" value="1"/>
</dbReference>
<dbReference type="Pfam" id="PF13865">
    <property type="entry name" value="FoP_duplication"/>
    <property type="match status" value="1"/>
</dbReference>
<comment type="caution">
    <text evidence="5">The sequence shown here is derived from an EMBL/GenBank/DDBJ whole genome shotgun (WGS) entry which is preliminary data.</text>
</comment>
<protein>
    <submittedName>
        <fullName evidence="5">Aly/REF export factor 2</fullName>
    </submittedName>
</protein>
<dbReference type="GO" id="GO:0003729">
    <property type="term" value="F:mRNA binding"/>
    <property type="evidence" value="ECO:0007669"/>
    <property type="project" value="TreeGrafter"/>
</dbReference>
<evidence type="ECO:0000313" key="5">
    <source>
        <dbReference type="EMBL" id="OMJ11140.1"/>
    </source>
</evidence>
<evidence type="ECO:0000256" key="2">
    <source>
        <dbReference type="PROSITE-ProRule" id="PRU00176"/>
    </source>
</evidence>
<feature type="domain" description="RRM" evidence="4">
    <location>
        <begin position="84"/>
        <end position="161"/>
    </location>
</feature>
<dbReference type="InterPro" id="IPR035979">
    <property type="entry name" value="RBD_domain_sf"/>
</dbReference>
<accession>A0A1R1X934</accession>
<feature type="compositionally biased region" description="Low complexity" evidence="3">
    <location>
        <begin position="179"/>
        <end position="196"/>
    </location>
</feature>
<dbReference type="STRING" id="133412.A0A1R1X934"/>
<proteinExistence type="predicted"/>
<dbReference type="PANTHER" id="PTHR19965:SF35">
    <property type="entry name" value="RNA ANNEALING PROTEIN YRA1"/>
    <property type="match status" value="1"/>
</dbReference>